<dbReference type="SMART" id="SM00968">
    <property type="entry name" value="SMC_hinge"/>
    <property type="match status" value="1"/>
</dbReference>
<dbReference type="InterPro" id="IPR036277">
    <property type="entry name" value="SMC_hinge_sf"/>
</dbReference>
<feature type="coiled-coil region" evidence="10">
    <location>
        <begin position="979"/>
        <end position="1006"/>
    </location>
</feature>
<evidence type="ECO:0000256" key="7">
    <source>
        <dbReference type="ARBA" id="ARBA00023254"/>
    </source>
</evidence>
<feature type="coiled-coil region" evidence="10">
    <location>
        <begin position="186"/>
        <end position="287"/>
    </location>
</feature>
<evidence type="ECO:0000256" key="8">
    <source>
        <dbReference type="ARBA" id="ARBA00023306"/>
    </source>
</evidence>
<evidence type="ECO:0000313" key="14">
    <source>
        <dbReference type="Proteomes" id="UP000236161"/>
    </source>
</evidence>
<name>A0A2I0A7X6_9ASPA</name>
<evidence type="ECO:0000256" key="9">
    <source>
        <dbReference type="PIRNR" id="PIRNR005719"/>
    </source>
</evidence>
<protein>
    <recommendedName>
        <fullName evidence="9">Structural maintenance of chromosomes protein</fullName>
    </recommendedName>
</protein>
<dbReference type="STRING" id="1088818.A0A2I0A7X6"/>
<dbReference type="GO" id="GO:0051301">
    <property type="term" value="P:cell division"/>
    <property type="evidence" value="ECO:0007669"/>
    <property type="project" value="UniProtKB-KW"/>
</dbReference>
<proteinExistence type="inferred from homology"/>
<keyword evidence="7" id="KW-0469">Meiosis</keyword>
<evidence type="ECO:0000313" key="13">
    <source>
        <dbReference type="EMBL" id="PKA51615.1"/>
    </source>
</evidence>
<evidence type="ECO:0000259" key="12">
    <source>
        <dbReference type="SMART" id="SM00968"/>
    </source>
</evidence>
<comment type="similarity">
    <text evidence="2">Belongs to the SMC family. SMC3 subfamily.</text>
</comment>
<dbReference type="PANTHER" id="PTHR43977">
    <property type="entry name" value="STRUCTURAL MAINTENANCE OF CHROMOSOMES PROTEIN 3"/>
    <property type="match status" value="1"/>
</dbReference>
<dbReference type="Pfam" id="PF02463">
    <property type="entry name" value="SMC_N"/>
    <property type="match status" value="1"/>
</dbReference>
<dbReference type="GO" id="GO:0005694">
    <property type="term" value="C:chromosome"/>
    <property type="evidence" value="ECO:0007669"/>
    <property type="project" value="InterPro"/>
</dbReference>
<feature type="region of interest" description="Disordered" evidence="11">
    <location>
        <begin position="1059"/>
        <end position="1078"/>
    </location>
</feature>
<organism evidence="13 14">
    <name type="scientific">Apostasia shenzhenica</name>
    <dbReference type="NCBI Taxonomy" id="1088818"/>
    <lineage>
        <taxon>Eukaryota</taxon>
        <taxon>Viridiplantae</taxon>
        <taxon>Streptophyta</taxon>
        <taxon>Embryophyta</taxon>
        <taxon>Tracheophyta</taxon>
        <taxon>Spermatophyta</taxon>
        <taxon>Magnoliopsida</taxon>
        <taxon>Liliopsida</taxon>
        <taxon>Asparagales</taxon>
        <taxon>Orchidaceae</taxon>
        <taxon>Apostasioideae</taxon>
        <taxon>Apostasia</taxon>
    </lineage>
</organism>
<evidence type="ECO:0000256" key="3">
    <source>
        <dbReference type="ARBA" id="ARBA00022618"/>
    </source>
</evidence>
<evidence type="ECO:0000256" key="6">
    <source>
        <dbReference type="ARBA" id="ARBA00023242"/>
    </source>
</evidence>
<dbReference type="CDD" id="cd03272">
    <property type="entry name" value="ABC_SMC3_euk"/>
    <property type="match status" value="1"/>
</dbReference>
<keyword evidence="8" id="KW-0131">Cell cycle</keyword>
<feature type="coiled-coil region" evidence="10">
    <location>
        <begin position="399"/>
        <end position="468"/>
    </location>
</feature>
<dbReference type="OrthoDB" id="431497at2759"/>
<dbReference type="Gene3D" id="3.30.70.1620">
    <property type="match status" value="1"/>
</dbReference>
<dbReference type="InterPro" id="IPR010935">
    <property type="entry name" value="SMC_hinge"/>
</dbReference>
<accession>A0A2I0A7X6</accession>
<dbReference type="GO" id="GO:0016887">
    <property type="term" value="F:ATP hydrolysis activity"/>
    <property type="evidence" value="ECO:0007669"/>
    <property type="project" value="InterPro"/>
</dbReference>
<dbReference type="FunFam" id="3.40.50.300:FF:000424">
    <property type="entry name" value="Structural maintenance of chromosomes 3"/>
    <property type="match status" value="1"/>
</dbReference>
<keyword evidence="3" id="KW-0132">Cell division</keyword>
<evidence type="ECO:0000256" key="2">
    <source>
        <dbReference type="ARBA" id="ARBA00005917"/>
    </source>
</evidence>
<evidence type="ECO:0000256" key="11">
    <source>
        <dbReference type="SAM" id="MobiDB-lite"/>
    </source>
</evidence>
<feature type="domain" description="SMC hinge" evidence="12">
    <location>
        <begin position="522"/>
        <end position="634"/>
    </location>
</feature>
<evidence type="ECO:0000256" key="1">
    <source>
        <dbReference type="ARBA" id="ARBA00004123"/>
    </source>
</evidence>
<gene>
    <name evidence="13" type="primary">SMC3</name>
    <name evidence="13" type="ORF">AXF42_Ash002982</name>
</gene>
<keyword evidence="14" id="KW-1185">Reference proteome</keyword>
<dbReference type="InterPro" id="IPR041741">
    <property type="entry name" value="SMC3_ABC_euk"/>
</dbReference>
<comment type="subcellular location">
    <subcellularLocation>
        <location evidence="1 9">Nucleus</location>
    </subcellularLocation>
</comment>
<dbReference type="PIRSF" id="PIRSF005719">
    <property type="entry name" value="SMC"/>
    <property type="match status" value="1"/>
</dbReference>
<evidence type="ECO:0000256" key="10">
    <source>
        <dbReference type="SAM" id="Coils"/>
    </source>
</evidence>
<dbReference type="InterPro" id="IPR024704">
    <property type="entry name" value="SMC"/>
</dbReference>
<dbReference type="EMBL" id="KZ452013">
    <property type="protein sequence ID" value="PKA51615.1"/>
    <property type="molecule type" value="Genomic_DNA"/>
</dbReference>
<dbReference type="GO" id="GO:0005524">
    <property type="term" value="F:ATP binding"/>
    <property type="evidence" value="ECO:0007669"/>
    <property type="project" value="InterPro"/>
</dbReference>
<dbReference type="GO" id="GO:0051276">
    <property type="term" value="P:chromosome organization"/>
    <property type="evidence" value="ECO:0007669"/>
    <property type="project" value="InterPro"/>
</dbReference>
<dbReference type="GO" id="GO:0005634">
    <property type="term" value="C:nucleus"/>
    <property type="evidence" value="ECO:0007669"/>
    <property type="project" value="UniProtKB-SubCell"/>
</dbReference>
<dbReference type="SUPFAM" id="SSF75553">
    <property type="entry name" value="Smc hinge domain"/>
    <property type="match status" value="1"/>
</dbReference>
<evidence type="ECO:0000256" key="4">
    <source>
        <dbReference type="ARBA" id="ARBA00022776"/>
    </source>
</evidence>
<keyword evidence="5 10" id="KW-0175">Coiled coil</keyword>
<evidence type="ECO:0000256" key="5">
    <source>
        <dbReference type="ARBA" id="ARBA00023054"/>
    </source>
</evidence>
<keyword evidence="6 9" id="KW-0539">Nucleus</keyword>
<dbReference type="Gene3D" id="3.40.50.300">
    <property type="entry name" value="P-loop containing nucleotide triphosphate hydrolases"/>
    <property type="match status" value="2"/>
</dbReference>
<dbReference type="InterPro" id="IPR003395">
    <property type="entry name" value="RecF/RecN/SMC_N"/>
</dbReference>
<dbReference type="InterPro" id="IPR027417">
    <property type="entry name" value="P-loop_NTPase"/>
</dbReference>
<dbReference type="Gene3D" id="1.20.1060.20">
    <property type="match status" value="1"/>
</dbReference>
<dbReference type="GO" id="GO:0051321">
    <property type="term" value="P:meiotic cell cycle"/>
    <property type="evidence" value="ECO:0007669"/>
    <property type="project" value="UniProtKB-KW"/>
</dbReference>
<feature type="compositionally biased region" description="Basic and acidic residues" evidence="11">
    <location>
        <begin position="1069"/>
        <end position="1078"/>
    </location>
</feature>
<dbReference type="Pfam" id="PF06470">
    <property type="entry name" value="SMC_hinge"/>
    <property type="match status" value="1"/>
</dbReference>
<keyword evidence="4" id="KW-0498">Mitosis</keyword>
<dbReference type="Proteomes" id="UP000236161">
    <property type="component" value="Unassembled WGS sequence"/>
</dbReference>
<reference evidence="13 14" key="1">
    <citation type="journal article" date="2017" name="Nature">
        <title>The Apostasia genome and the evolution of orchids.</title>
        <authorList>
            <person name="Zhang G.Q."/>
            <person name="Liu K.W."/>
            <person name="Li Z."/>
            <person name="Lohaus R."/>
            <person name="Hsiao Y.Y."/>
            <person name="Niu S.C."/>
            <person name="Wang J.Y."/>
            <person name="Lin Y.C."/>
            <person name="Xu Q."/>
            <person name="Chen L.J."/>
            <person name="Yoshida K."/>
            <person name="Fujiwara S."/>
            <person name="Wang Z.W."/>
            <person name="Zhang Y.Q."/>
            <person name="Mitsuda N."/>
            <person name="Wang M."/>
            <person name="Liu G.H."/>
            <person name="Pecoraro L."/>
            <person name="Huang H.X."/>
            <person name="Xiao X.J."/>
            <person name="Lin M."/>
            <person name="Wu X.Y."/>
            <person name="Wu W.L."/>
            <person name="Chen Y.Y."/>
            <person name="Chang S.B."/>
            <person name="Sakamoto S."/>
            <person name="Ohme-Takagi M."/>
            <person name="Yagi M."/>
            <person name="Zeng S.J."/>
            <person name="Shen C.Y."/>
            <person name="Yeh C.M."/>
            <person name="Luo Y.B."/>
            <person name="Tsai W.C."/>
            <person name="Van de Peer Y."/>
            <person name="Liu Z.J."/>
        </authorList>
    </citation>
    <scope>NUCLEOTIDE SEQUENCE [LARGE SCALE GENOMIC DNA]</scope>
    <source>
        <strain evidence="14">cv. Shenzhen</strain>
        <tissue evidence="13">Stem</tissue>
    </source>
</reference>
<dbReference type="SUPFAM" id="SSF52540">
    <property type="entry name" value="P-loop containing nucleoside triphosphate hydrolases"/>
    <property type="match status" value="2"/>
</dbReference>
<sequence length="1238" mass="142518">MYIKKIIIEGFKSYKEEVSTDPFSPKVNCVVGANGSGKTNFFHAIRFVLSDLFQNLRSEDRQALLHEGAGHQVMSAFVEIVFDNSDNRIPVDKEEVRLRRTIALKKDEYFLDGKHVTKTEVMNLLESAGFSRSNPYYVVQQGKIASLTLMKDSERLDLLKEIGGTRVYEERRRESLKIMQETGNKRKQIDQVVQYLEERLRELDEEKEELKKYQQLDKKIRSLEYIILEKELDDTAQKLKEIEEARKTVSQKSTTMHNKILKNHDRLKELEREYKIHTKSVHALNKDKEVVEKRRTEGLKIRTQVELDLKDIEEKISGDIRAKEEAARQLDGLRREIADSRNELNGIRPLHLEKVAEEEGILKGIMECEKQLSILYQKQGRATQFASKAARDKWLQREIDDLQRVLSSNMEQEKKLQEEIQQLQDEENRINIYIEERRAEAKRQELGIGKIQDDLNSLKILRDELQDKRKSFWRTEGELSSDIDKLKSDLLKAKKSLDHATPGDTRRGLSSVDRIVNDHNIEGVFGSILELIECDEKFFTAVEVTAGNSLFHVVVATDEISTRIIRYLTAEKGGRVTFIPLNRVSVPRLTYPQSSDVVPLLKKLKFRADCSPAFQQVFSRTVICRDLDVATNVSRANGLDCITLEGDQVSKKGGMTGGFYDSRRSKLKFMNIIKQNKSSILKKTDELDKIAKELKDILRGFSFFCEITELISRQQRIDAERAHMKSELDQLKLDIANAVKQQQSISRALGKKEKLLGNAHTQIDQIRAGIAMKRAEMGTDLVDQLTPEEKDLLSRLNPEITELKEKLLACKTSRVEIETRKEELETNLSTNLVRRQQELESIIVSADSGTLPMEADLKRQELEDTNQTIDELTQQLNQVLQNVDELTKKIKNNRNEKDQIKATEEEYERTLQDEAKDLEQLLNKRNLLMTKQDDCKKKIRDLGSLPSDAFDRYKKKSMKELVKMLHKCNEELKQFSHVNKKALDQYMNFTEQREQLQRRRAELDAGDQKIRELISVLDQRKDESIERTFKGVARNFREVFSELVQGGHGYLVMMKKKEGEPADDENDEDGPRESDPEGRVEKYIGVKVKVSFTGQGETQSMKQLSGGQKTVVALTLIFAIQRCDPAPFYLFDEIDAALDPQYRTAVGSIHPLNSVISLVQLVCIYITHILLLSHAKDMIRRLADSANTQFITTTFRPELVKVADKIYGVTHKNRVSHVHVVSKEEALDFIEHDQTHGA</sequence>
<feature type="coiled-coil region" evidence="10">
    <location>
        <begin position="855"/>
        <end position="931"/>
    </location>
</feature>
<dbReference type="AlphaFoldDB" id="A0A2I0A7X6"/>